<dbReference type="InterPro" id="IPR000701">
    <property type="entry name" value="SuccDH_FuR_B_TM-su"/>
</dbReference>
<keyword evidence="7 8" id="KW-0472">Membrane</keyword>
<evidence type="ECO:0000256" key="4">
    <source>
        <dbReference type="ARBA" id="ARBA00022723"/>
    </source>
</evidence>
<evidence type="ECO:0000256" key="7">
    <source>
        <dbReference type="ARBA" id="ARBA00023136"/>
    </source>
</evidence>
<keyword evidence="4" id="KW-0479">Metal-binding</keyword>
<dbReference type="CDD" id="cd03498">
    <property type="entry name" value="SQR_TypeB_2_TM"/>
    <property type="match status" value="1"/>
</dbReference>
<dbReference type="Gene3D" id="1.20.1300.10">
    <property type="entry name" value="Fumarate reductase/succinate dehydrogenase, transmembrane subunit"/>
    <property type="match status" value="1"/>
</dbReference>
<dbReference type="EMBL" id="CP063194">
    <property type="protein sequence ID" value="WCZ37887.1"/>
    <property type="molecule type" value="Genomic_DNA"/>
</dbReference>
<keyword evidence="2" id="KW-0349">Heme</keyword>
<feature type="transmembrane region" description="Helical" evidence="8">
    <location>
        <begin position="227"/>
        <end position="251"/>
    </location>
</feature>
<evidence type="ECO:0000256" key="2">
    <source>
        <dbReference type="ARBA" id="ARBA00022617"/>
    </source>
</evidence>
<dbReference type="InterPro" id="IPR034804">
    <property type="entry name" value="SQR/QFR_C/D"/>
</dbReference>
<dbReference type="Pfam" id="PF01127">
    <property type="entry name" value="Sdh_cyt"/>
    <property type="match status" value="1"/>
</dbReference>
<keyword evidence="3 8" id="KW-0812">Transmembrane</keyword>
<keyword evidence="6" id="KW-0408">Iron</keyword>
<evidence type="ECO:0000256" key="3">
    <source>
        <dbReference type="ARBA" id="ARBA00022692"/>
    </source>
</evidence>
<keyword evidence="5 8" id="KW-1133">Transmembrane helix</keyword>
<comment type="subcellular location">
    <subcellularLocation>
        <location evidence="1">Membrane</location>
    </subcellularLocation>
</comment>
<evidence type="ECO:0000256" key="1">
    <source>
        <dbReference type="ARBA" id="ARBA00004370"/>
    </source>
</evidence>
<evidence type="ECO:0000256" key="5">
    <source>
        <dbReference type="ARBA" id="ARBA00022989"/>
    </source>
</evidence>
<sequence>MTVQNAAQHADREAIRHGKITEKPLRERPSYPTWAVKLTMAITGLIFGLFVLGHMIGNLKIFMPLHADGSAPIDDYGRWLREIGEPLFPHEGFLWCVRIVLLACLVLHIWGAFTLRARSSKSRGRFKRTNLMGGWQSTATKAMLVTGVILLLFIIFHLLDLTFGTAVASGDFVEGAVRNNMIATFAPSRWWVTLIYVIANLALLLHLTHGVYLAVSDLGWLGKRGEGLMVLLAYILPFIVVLGNVVMPIAIMCGWLPDFSR</sequence>
<accession>A0ABY7UHG6</accession>
<evidence type="ECO:0000256" key="8">
    <source>
        <dbReference type="SAM" id="Phobius"/>
    </source>
</evidence>
<feature type="transmembrane region" description="Helical" evidence="8">
    <location>
        <begin position="34"/>
        <end position="56"/>
    </location>
</feature>
<protein>
    <submittedName>
        <fullName evidence="9">Succinate dehydrogenase/Fumarate reductase transmembrane subunit</fullName>
    </submittedName>
</protein>
<dbReference type="Proteomes" id="UP001218071">
    <property type="component" value="Chromosome"/>
</dbReference>
<name>A0ABY7UHG6_9CORY</name>
<feature type="transmembrane region" description="Helical" evidence="8">
    <location>
        <begin position="190"/>
        <end position="215"/>
    </location>
</feature>
<dbReference type="SUPFAM" id="SSF81343">
    <property type="entry name" value="Fumarate reductase respiratory complex transmembrane subunits"/>
    <property type="match status" value="1"/>
</dbReference>
<feature type="transmembrane region" description="Helical" evidence="8">
    <location>
        <begin position="92"/>
        <end position="117"/>
    </location>
</feature>
<evidence type="ECO:0000313" key="10">
    <source>
        <dbReference type="Proteomes" id="UP001218071"/>
    </source>
</evidence>
<evidence type="ECO:0000313" key="9">
    <source>
        <dbReference type="EMBL" id="WCZ37887.1"/>
    </source>
</evidence>
<dbReference type="InterPro" id="IPR011138">
    <property type="entry name" value="Cytochrome_b-558"/>
</dbReference>
<keyword evidence="10" id="KW-1185">Reference proteome</keyword>
<evidence type="ECO:0000256" key="6">
    <source>
        <dbReference type="ARBA" id="ARBA00023004"/>
    </source>
</evidence>
<organism evidence="9 10">
    <name type="scientific">Corynebacterium jeddahense</name>
    <dbReference type="NCBI Taxonomy" id="1414719"/>
    <lineage>
        <taxon>Bacteria</taxon>
        <taxon>Bacillati</taxon>
        <taxon>Actinomycetota</taxon>
        <taxon>Actinomycetes</taxon>
        <taxon>Mycobacteriales</taxon>
        <taxon>Corynebacteriaceae</taxon>
        <taxon>Corynebacterium</taxon>
    </lineage>
</organism>
<feature type="transmembrane region" description="Helical" evidence="8">
    <location>
        <begin position="138"/>
        <end position="159"/>
    </location>
</feature>
<dbReference type="NCBIfam" id="TIGR02046">
    <property type="entry name" value="sdhC_b558_fam"/>
    <property type="match status" value="1"/>
</dbReference>
<reference evidence="9 10" key="1">
    <citation type="submission" date="2020-10" db="EMBL/GenBank/DDBJ databases">
        <title>Complete genome sequence of Corynebacterium jeddahense DSM 45997, type strain of Corynebacterium jeddahense.</title>
        <authorList>
            <person name="Busche T."/>
            <person name="Kalinowski J."/>
            <person name="Ruckert C."/>
        </authorList>
    </citation>
    <scope>NUCLEOTIDE SEQUENCE [LARGE SCALE GENOMIC DNA]</scope>
    <source>
        <strain evidence="9 10">DSM 45997</strain>
    </source>
</reference>
<dbReference type="RefSeq" id="WP_042410341.1">
    <property type="nucleotide sequence ID" value="NZ_CBYN010000181.1"/>
</dbReference>
<gene>
    <name evidence="9" type="ORF">CJEDD_01300</name>
</gene>
<proteinExistence type="predicted"/>